<dbReference type="PROSITE" id="PS50290">
    <property type="entry name" value="PI3_4_KINASE_3"/>
    <property type="match status" value="1"/>
</dbReference>
<dbReference type="GO" id="GO:0005886">
    <property type="term" value="C:plasma membrane"/>
    <property type="evidence" value="ECO:0007669"/>
    <property type="project" value="UniProtKB-SubCell"/>
</dbReference>
<dbReference type="OrthoDB" id="3349449at2759"/>
<dbReference type="STRING" id="307972.A0A2G8KLH0"/>
<evidence type="ECO:0000259" key="10">
    <source>
        <dbReference type="PROSITE" id="PS50290"/>
    </source>
</evidence>
<dbReference type="InterPro" id="IPR000403">
    <property type="entry name" value="PI3/4_kinase_cat_dom"/>
</dbReference>
<accession>A0A2G8KLH0</accession>
<evidence type="ECO:0000313" key="12">
    <source>
        <dbReference type="Proteomes" id="UP000230750"/>
    </source>
</evidence>
<protein>
    <recommendedName>
        <fullName evidence="9">Phosphatidylinositol 4-kinase type 2</fullName>
        <ecNumber evidence="9">2.7.1.67</ecNumber>
    </recommendedName>
</protein>
<evidence type="ECO:0000256" key="7">
    <source>
        <dbReference type="ARBA" id="ARBA00022840"/>
    </source>
</evidence>
<dbReference type="GO" id="GO:0046854">
    <property type="term" value="P:phosphatidylinositol phosphate biosynthetic process"/>
    <property type="evidence" value="ECO:0007669"/>
    <property type="project" value="UniProtKB-UniRule"/>
</dbReference>
<keyword evidence="7 9" id="KW-0067">ATP-binding</keyword>
<comment type="caution">
    <text evidence="11">The sequence shown here is derived from an EMBL/GenBank/DDBJ whole genome shotgun (WGS) entry which is preliminary data.</text>
</comment>
<dbReference type="GO" id="GO:0007030">
    <property type="term" value="P:Golgi organization"/>
    <property type="evidence" value="ECO:0007669"/>
    <property type="project" value="TreeGrafter"/>
</dbReference>
<keyword evidence="12" id="KW-1185">Reference proteome</keyword>
<gene>
    <name evidence="11" type="ORF">BSL78_14313</name>
</gene>
<keyword evidence="5 9" id="KW-0547">Nucleotide-binding</keyword>
<evidence type="ECO:0000256" key="2">
    <source>
        <dbReference type="ARBA" id="ARBA00008941"/>
    </source>
</evidence>
<dbReference type="Gene3D" id="1.10.1070.20">
    <property type="match status" value="1"/>
</dbReference>
<dbReference type="EMBL" id="MRZV01000500">
    <property type="protein sequence ID" value="PIK48817.1"/>
    <property type="molecule type" value="Genomic_DNA"/>
</dbReference>
<dbReference type="GO" id="GO:0004430">
    <property type="term" value="F:1-phosphatidylinositol 4-kinase activity"/>
    <property type="evidence" value="ECO:0007669"/>
    <property type="project" value="UniProtKB-UniRule"/>
</dbReference>
<dbReference type="EC" id="2.7.1.67" evidence="9"/>
<evidence type="ECO:0000313" key="11">
    <source>
        <dbReference type="EMBL" id="PIK48817.1"/>
    </source>
</evidence>
<evidence type="ECO:0000256" key="9">
    <source>
        <dbReference type="RuleBase" id="RU367084"/>
    </source>
</evidence>
<reference evidence="11 12" key="1">
    <citation type="journal article" date="2017" name="PLoS Biol.">
        <title>The sea cucumber genome provides insights into morphological evolution and visceral regeneration.</title>
        <authorList>
            <person name="Zhang X."/>
            <person name="Sun L."/>
            <person name="Yuan J."/>
            <person name="Sun Y."/>
            <person name="Gao Y."/>
            <person name="Zhang L."/>
            <person name="Li S."/>
            <person name="Dai H."/>
            <person name="Hamel J.F."/>
            <person name="Liu C."/>
            <person name="Yu Y."/>
            <person name="Liu S."/>
            <person name="Lin W."/>
            <person name="Guo K."/>
            <person name="Jin S."/>
            <person name="Xu P."/>
            <person name="Storey K.B."/>
            <person name="Huan P."/>
            <person name="Zhang T."/>
            <person name="Zhou Y."/>
            <person name="Zhang J."/>
            <person name="Lin C."/>
            <person name="Li X."/>
            <person name="Xing L."/>
            <person name="Huo D."/>
            <person name="Sun M."/>
            <person name="Wang L."/>
            <person name="Mercier A."/>
            <person name="Li F."/>
            <person name="Yang H."/>
            <person name="Xiang J."/>
        </authorList>
    </citation>
    <scope>NUCLEOTIDE SEQUENCE [LARGE SCALE GENOMIC DNA]</scope>
    <source>
        <strain evidence="11">Shaxun</strain>
        <tissue evidence="11">Muscle</tissue>
    </source>
</reference>
<evidence type="ECO:0000256" key="6">
    <source>
        <dbReference type="ARBA" id="ARBA00022777"/>
    </source>
</evidence>
<sequence length="267" mass="30801">MAPEEMLSVLLRQRMFISNQGYLSESGASLVDQKLQLNVVPKTRVVKLASESFNYSPIDRAKSKTKKFALEKFEAIGKKFHRIGLPPKVGSFQLFVSGYRDADFWLRKFDTEDLPESTSKEFIQQFEKLVILDYIIRNTDRGNDNWLIQYHKSEVEENLDDSNEWTVVKPPSIKVAAIDNGLAFPFKHPDEWRTYPYRWTWLPQAKEPFSEEVKQHVLPKLSDMNFVEDLCSSLKELFSILYLLPSITGQQVAPAIGSNASHHRGEE</sequence>
<dbReference type="GO" id="GO:0005768">
    <property type="term" value="C:endosome"/>
    <property type="evidence" value="ECO:0007669"/>
    <property type="project" value="TreeGrafter"/>
</dbReference>
<comment type="subcellular location">
    <subcellularLocation>
        <location evidence="1">Cell membrane</location>
    </subcellularLocation>
    <subcellularLocation>
        <location evidence="9">Membrane</location>
        <topology evidence="9">Peripheral membrane protein</topology>
    </subcellularLocation>
</comment>
<comment type="catalytic activity">
    <reaction evidence="9">
        <text>a 1,2-diacyl-sn-glycero-3-phospho-(1D-myo-inositol) + ATP = a 1,2-diacyl-sn-glycero-3-phospho-(1D-myo-inositol 4-phosphate) + ADP + H(+)</text>
        <dbReference type="Rhea" id="RHEA:19877"/>
        <dbReference type="ChEBI" id="CHEBI:15378"/>
        <dbReference type="ChEBI" id="CHEBI:30616"/>
        <dbReference type="ChEBI" id="CHEBI:57880"/>
        <dbReference type="ChEBI" id="CHEBI:58178"/>
        <dbReference type="ChEBI" id="CHEBI:456216"/>
        <dbReference type="EC" id="2.7.1.67"/>
    </reaction>
</comment>
<keyword evidence="3" id="KW-1003">Cell membrane</keyword>
<feature type="domain" description="PI3K/PI4K catalytic" evidence="10">
    <location>
        <begin position="1"/>
        <end position="267"/>
    </location>
</feature>
<evidence type="ECO:0000256" key="4">
    <source>
        <dbReference type="ARBA" id="ARBA00022679"/>
    </source>
</evidence>
<dbReference type="GO" id="GO:0005802">
    <property type="term" value="C:trans-Golgi network"/>
    <property type="evidence" value="ECO:0007669"/>
    <property type="project" value="TreeGrafter"/>
</dbReference>
<name>A0A2G8KLH0_STIJA</name>
<dbReference type="PANTHER" id="PTHR12865:SF1">
    <property type="entry name" value="PHOSPHATIDYLINOSITOL 4-KINASE TYPE 2"/>
    <property type="match status" value="1"/>
</dbReference>
<evidence type="ECO:0000256" key="8">
    <source>
        <dbReference type="ARBA" id="ARBA00023136"/>
    </source>
</evidence>
<evidence type="ECO:0000256" key="5">
    <source>
        <dbReference type="ARBA" id="ARBA00022741"/>
    </source>
</evidence>
<comment type="similarity">
    <text evidence="2 9">Belongs to the PI3/PI4-kinase family. Type II PI4K subfamily.</text>
</comment>
<dbReference type="AlphaFoldDB" id="A0A2G8KLH0"/>
<dbReference type="GO" id="GO:0007032">
    <property type="term" value="P:endosome organization"/>
    <property type="evidence" value="ECO:0007669"/>
    <property type="project" value="TreeGrafter"/>
</dbReference>
<keyword evidence="4 9" id="KW-0808">Transferase</keyword>
<dbReference type="InterPro" id="IPR039756">
    <property type="entry name" value="Lsb6/PI4K2"/>
</dbReference>
<dbReference type="Proteomes" id="UP000230750">
    <property type="component" value="Unassembled WGS sequence"/>
</dbReference>
<evidence type="ECO:0000256" key="3">
    <source>
        <dbReference type="ARBA" id="ARBA00022475"/>
    </source>
</evidence>
<organism evidence="11 12">
    <name type="scientific">Stichopus japonicus</name>
    <name type="common">Sea cucumber</name>
    <dbReference type="NCBI Taxonomy" id="307972"/>
    <lineage>
        <taxon>Eukaryota</taxon>
        <taxon>Metazoa</taxon>
        <taxon>Echinodermata</taxon>
        <taxon>Eleutherozoa</taxon>
        <taxon>Echinozoa</taxon>
        <taxon>Holothuroidea</taxon>
        <taxon>Aspidochirotacea</taxon>
        <taxon>Aspidochirotida</taxon>
        <taxon>Stichopodidae</taxon>
        <taxon>Apostichopus</taxon>
    </lineage>
</organism>
<proteinExistence type="inferred from homology"/>
<dbReference type="PANTHER" id="PTHR12865">
    <property type="entry name" value="PHOSPHATIDYLINOSITOL 4-KINASE TYPE-II"/>
    <property type="match status" value="1"/>
</dbReference>
<keyword evidence="6 9" id="KW-0418">Kinase</keyword>
<dbReference type="GO" id="GO:0005524">
    <property type="term" value="F:ATP binding"/>
    <property type="evidence" value="ECO:0007669"/>
    <property type="project" value="UniProtKB-UniRule"/>
</dbReference>
<dbReference type="GO" id="GO:0005765">
    <property type="term" value="C:lysosomal membrane"/>
    <property type="evidence" value="ECO:0007669"/>
    <property type="project" value="TreeGrafter"/>
</dbReference>
<dbReference type="Pfam" id="PF00454">
    <property type="entry name" value="PI3_PI4_kinase"/>
    <property type="match status" value="1"/>
</dbReference>
<evidence type="ECO:0000256" key="1">
    <source>
        <dbReference type="ARBA" id="ARBA00004236"/>
    </source>
</evidence>
<keyword evidence="8 9" id="KW-0472">Membrane</keyword>